<evidence type="ECO:0000313" key="4">
    <source>
        <dbReference type="EMBL" id="WQD36932.1"/>
    </source>
</evidence>
<dbReference type="PROSITE" id="PS51257">
    <property type="entry name" value="PROKAR_LIPOPROTEIN"/>
    <property type="match status" value="1"/>
</dbReference>
<dbReference type="InterPro" id="IPR032812">
    <property type="entry name" value="SbsA_Ig"/>
</dbReference>
<dbReference type="EMBL" id="CP139960">
    <property type="protein sequence ID" value="WQD36932.1"/>
    <property type="molecule type" value="Genomic_DNA"/>
</dbReference>
<sequence>MKYSDTIIFTGLLLSMACSKKGNNGTDQSVAPPLVLKSITIQDQPFGAVAINQPVQPVIQLILSEPVKPGTVAGAITLKDPSGNTVPLQAVASNGGITVKPNSSLSYLTKYSIIVNSSLQSLSGGNLQAAVNNSFVTHLDSSRKFPALTNEQLLDKVQQQTLKYFWDFAHPTSGMIREGSKHAPDIVTSGGTGFGVMALIAGMERGFIDKAQGLERIKTMVSFLKDKAQRFHGAFPHWMNGASGAVIPFSANDNGADLVETSLLMMGLITARQYFTGADASEANLRNDINNLWKAVEWDWFRQNSQNALYWHWSPSSAWTMNLKVQGWNECLITYVLAASSATHTITKDVYDNGWARNGAFKNGNTYYTYPLPLGENMGGPLFLAHYSFMGINPNGLSDAYANYQTQTKNHTLINHEYCKANPKGYYGYSDSVWGLTASNIKDGYTASSPTNDQGFIAPTAAIASMPYTPAESMAALKFFYYVLGDKLFKEYGFVDAFSLDVVKNNGAWFADAHLAIDQGPIVVMIENYRSGLLWNLFMSAPEVKAGMKKLGFSGPDL</sequence>
<keyword evidence="1" id="KW-0732">Signal</keyword>
<protein>
    <submittedName>
        <fullName evidence="4">Glucoamylase family protein</fullName>
    </submittedName>
</protein>
<dbReference type="Proteomes" id="UP001325680">
    <property type="component" value="Chromosome"/>
</dbReference>
<evidence type="ECO:0000313" key="5">
    <source>
        <dbReference type="Proteomes" id="UP001325680"/>
    </source>
</evidence>
<gene>
    <name evidence="4" type="ORF">U0035_14765</name>
</gene>
<dbReference type="Pfam" id="PF13205">
    <property type="entry name" value="Big_5"/>
    <property type="match status" value="1"/>
</dbReference>
<dbReference type="Gene3D" id="1.50.10.140">
    <property type="match status" value="1"/>
</dbReference>
<dbReference type="RefSeq" id="WP_245957773.1">
    <property type="nucleotide sequence ID" value="NZ_CP139960.1"/>
</dbReference>
<evidence type="ECO:0000259" key="3">
    <source>
        <dbReference type="Pfam" id="PF13205"/>
    </source>
</evidence>
<name>A0ABZ0W5X8_9BACT</name>
<evidence type="ECO:0000259" key="2">
    <source>
        <dbReference type="Pfam" id="PF10091"/>
    </source>
</evidence>
<evidence type="ECO:0000256" key="1">
    <source>
        <dbReference type="ARBA" id="ARBA00022729"/>
    </source>
</evidence>
<accession>A0ABZ0W5X8</accession>
<dbReference type="Pfam" id="PF10091">
    <property type="entry name" value="Glycoamylase"/>
    <property type="match status" value="1"/>
</dbReference>
<proteinExistence type="predicted"/>
<reference evidence="4 5" key="1">
    <citation type="submission" date="2023-12" db="EMBL/GenBank/DDBJ databases">
        <title>Genome sequencing and assembly of bacterial species from a model synthetic community.</title>
        <authorList>
            <person name="Hogle S.L."/>
        </authorList>
    </citation>
    <scope>NUCLEOTIDE SEQUENCE [LARGE SCALE GENOMIC DNA]</scope>
    <source>
        <strain evidence="4 5">HAMBI_3031</strain>
    </source>
</reference>
<organism evidence="4 5">
    <name type="scientific">Niabella yanshanensis</name>
    <dbReference type="NCBI Taxonomy" id="577386"/>
    <lineage>
        <taxon>Bacteria</taxon>
        <taxon>Pseudomonadati</taxon>
        <taxon>Bacteroidota</taxon>
        <taxon>Chitinophagia</taxon>
        <taxon>Chitinophagales</taxon>
        <taxon>Chitinophagaceae</taxon>
        <taxon>Niabella</taxon>
    </lineage>
</organism>
<dbReference type="InterPro" id="IPR019282">
    <property type="entry name" value="Glycoamylase-like_cons_dom"/>
</dbReference>
<feature type="domain" description="Glycoamylase-like" evidence="2">
    <location>
        <begin position="324"/>
        <end position="541"/>
    </location>
</feature>
<keyword evidence="5" id="KW-1185">Reference proteome</keyword>
<feature type="domain" description="SbsA Ig-like" evidence="3">
    <location>
        <begin position="50"/>
        <end position="137"/>
    </location>
</feature>